<dbReference type="Proteomes" id="UP000076643">
    <property type="component" value="Unassembled WGS sequence"/>
</dbReference>
<protein>
    <submittedName>
        <fullName evidence="2">Uncharacterized protein</fullName>
    </submittedName>
</protein>
<dbReference type="EMBL" id="AUYB01000102">
    <property type="protein sequence ID" value="KZN38140.1"/>
    <property type="molecule type" value="Genomic_DNA"/>
</dbReference>
<reference evidence="2 3" key="1">
    <citation type="submission" date="2013-07" db="EMBL/GenBank/DDBJ databases">
        <title>Comparative Genomic and Metabolomic Analysis of Twelve Strains of Pseudoalteromonas luteoviolacea.</title>
        <authorList>
            <person name="Vynne N.G."/>
            <person name="Mansson M."/>
            <person name="Gram L."/>
        </authorList>
    </citation>
    <scope>NUCLEOTIDE SEQUENCE [LARGE SCALE GENOMIC DNA]</scope>
    <source>
        <strain evidence="2 3">DSM 6061</strain>
    </source>
</reference>
<keyword evidence="1" id="KW-0472">Membrane</keyword>
<evidence type="ECO:0000313" key="2">
    <source>
        <dbReference type="EMBL" id="KZN38140.1"/>
    </source>
</evidence>
<keyword evidence="1" id="KW-1133">Transmembrane helix</keyword>
<comment type="caution">
    <text evidence="2">The sequence shown here is derived from an EMBL/GenBank/DDBJ whole genome shotgun (WGS) entry which is preliminary data.</text>
</comment>
<gene>
    <name evidence="2" type="ORF">N475_16045</name>
</gene>
<organism evidence="2 3">
    <name type="scientific">Pseudoalteromonas luteoviolacea DSM 6061</name>
    <dbReference type="NCBI Taxonomy" id="1365250"/>
    <lineage>
        <taxon>Bacteria</taxon>
        <taxon>Pseudomonadati</taxon>
        <taxon>Pseudomonadota</taxon>
        <taxon>Gammaproteobacteria</taxon>
        <taxon>Alteromonadales</taxon>
        <taxon>Pseudoalteromonadaceae</taxon>
        <taxon>Pseudoalteromonas</taxon>
    </lineage>
</organism>
<keyword evidence="3" id="KW-1185">Reference proteome</keyword>
<keyword evidence="1" id="KW-0812">Transmembrane</keyword>
<sequence length="63" mass="7258">MVLLVLLSTGAETAIKADFLIDIGFVILCYFMTLTIMLGCFLNVWRGFYTSFASWIIYIYLNF</sequence>
<dbReference type="PATRIC" id="fig|1365250.3.peg.2444"/>
<evidence type="ECO:0000313" key="3">
    <source>
        <dbReference type="Proteomes" id="UP000076643"/>
    </source>
</evidence>
<dbReference type="AlphaFoldDB" id="A0A166WW12"/>
<accession>A0A166WW12</accession>
<proteinExistence type="predicted"/>
<feature type="transmembrane region" description="Helical" evidence="1">
    <location>
        <begin position="23"/>
        <end position="45"/>
    </location>
</feature>
<name>A0A166WW12_9GAMM</name>
<evidence type="ECO:0000256" key="1">
    <source>
        <dbReference type="SAM" id="Phobius"/>
    </source>
</evidence>